<gene>
    <name evidence="8" type="ORF">DYB34_003530</name>
</gene>
<evidence type="ECO:0000259" key="7">
    <source>
        <dbReference type="Pfam" id="PF13462"/>
    </source>
</evidence>
<dbReference type="VEuPathDB" id="FungiDB:H257_03266"/>
<evidence type="ECO:0000256" key="2">
    <source>
        <dbReference type="ARBA" id="ARBA00022771"/>
    </source>
</evidence>
<keyword evidence="5" id="KW-0812">Transmembrane</keyword>
<dbReference type="PANTHER" id="PTHR40866">
    <property type="entry name" value="BED-TYPE DOMAIN-CONTAINING PROTEIN"/>
    <property type="match status" value="1"/>
</dbReference>
<dbReference type="Gene3D" id="3.40.30.10">
    <property type="entry name" value="Glutaredoxin"/>
    <property type="match status" value="1"/>
</dbReference>
<dbReference type="InterPro" id="IPR012336">
    <property type="entry name" value="Thioredoxin-like_fold"/>
</dbReference>
<dbReference type="CDD" id="cd02972">
    <property type="entry name" value="DsbA_family"/>
    <property type="match status" value="1"/>
</dbReference>
<dbReference type="GO" id="GO:0003677">
    <property type="term" value="F:DNA binding"/>
    <property type="evidence" value="ECO:0007669"/>
    <property type="project" value="InterPro"/>
</dbReference>
<evidence type="ECO:0000313" key="9">
    <source>
        <dbReference type="Proteomes" id="UP000283543"/>
    </source>
</evidence>
<feature type="domain" description="BED-type" evidence="6">
    <location>
        <begin position="11"/>
        <end position="50"/>
    </location>
</feature>
<reference evidence="8 9" key="1">
    <citation type="submission" date="2018-08" db="EMBL/GenBank/DDBJ databases">
        <title>Aphanomyces genome sequencing and annotation.</title>
        <authorList>
            <person name="Minardi D."/>
            <person name="Oidtmann B."/>
            <person name="Van Der Giezen M."/>
            <person name="Studholme D.J."/>
        </authorList>
    </citation>
    <scope>NUCLEOTIDE SEQUENCE [LARGE SCALE GENOMIC DNA]</scope>
    <source>
        <strain evidence="8 9">Si</strain>
    </source>
</reference>
<evidence type="ECO:0000259" key="6">
    <source>
        <dbReference type="Pfam" id="PF02892"/>
    </source>
</evidence>
<accession>A0A418BWX9</accession>
<dbReference type="AlphaFoldDB" id="A0A418BWX9"/>
<dbReference type="Pfam" id="PF02892">
    <property type="entry name" value="zf-BED"/>
    <property type="match status" value="1"/>
</dbReference>
<dbReference type="GO" id="GO:0008270">
    <property type="term" value="F:zinc ion binding"/>
    <property type="evidence" value="ECO:0007669"/>
    <property type="project" value="UniProtKB-KW"/>
</dbReference>
<evidence type="ECO:0000313" key="8">
    <source>
        <dbReference type="EMBL" id="RHY55827.1"/>
    </source>
</evidence>
<keyword evidence="3" id="KW-0862">Zinc</keyword>
<comment type="caution">
    <text evidence="8">The sequence shown here is derived from an EMBL/GenBank/DDBJ whole genome shotgun (WGS) entry which is preliminary data.</text>
</comment>
<feature type="compositionally biased region" description="Basic and acidic residues" evidence="4">
    <location>
        <begin position="429"/>
        <end position="438"/>
    </location>
</feature>
<evidence type="ECO:0000256" key="5">
    <source>
        <dbReference type="SAM" id="Phobius"/>
    </source>
</evidence>
<dbReference type="SUPFAM" id="SSF53098">
    <property type="entry name" value="Ribonuclease H-like"/>
    <property type="match status" value="1"/>
</dbReference>
<dbReference type="Proteomes" id="UP000283543">
    <property type="component" value="Unassembled WGS sequence"/>
</dbReference>
<feature type="region of interest" description="Disordered" evidence="4">
    <location>
        <begin position="419"/>
        <end position="438"/>
    </location>
</feature>
<feature type="transmembrane region" description="Helical" evidence="5">
    <location>
        <begin position="522"/>
        <end position="542"/>
    </location>
</feature>
<sequence length="570" mass="62515">MEHTTKQLCSFYFVALDDTTFKCKVCGTKRTKAKSAGYSNLTSHLDKKHPDYLAQFEASQELLVGTLHQHGFVDAKATNLHAWVQWIVERNQPFSEVENPLTRNMSRLTPICVKTLKAAMDKVTRNVEAKIAAELPDVFGLCIDGWTDGSKHFCAIFATYAVANARHTPLLAMSPLLKPDSMDADAHIAFIEETLGLYGKELANLAFLTGDNCSTNVSMAAKMGVPLVGCYSHKFNLAMKAFLLPYESDLLSIHAIMKRLGRLRPAAVMQLLLPIVSTLAAVACVVDAQVPIPSKPLGFTYGNGSADAAVQLEVFFDLLCPDSKAAYPALQQLAGNLSSSQFRLRIHQFPLPYHHQAFSIAQASRTITHALGQDKFATWLETVYDVQDQYQTENLGQKQVTAKIEALAKSTFPALTDAQWKDGMTGHGGTERDSETRTEWKHACTRGISGTPQYLLNDVPINAESTWTYDDWVAFLKPLLHPQVDNAVSLSSNTPTDAQQRHEVSTASTGGNELEAPIANNWAVAGYIGAGAVLGVGAVLAVQRFDKGYQRFPFKASDKTNCTAQFTMFL</sequence>
<dbReference type="PANTHER" id="PTHR40866:SF1">
    <property type="entry name" value="BED-TYPE DOMAIN-CONTAINING PROTEIN"/>
    <property type="match status" value="1"/>
</dbReference>
<evidence type="ECO:0000256" key="1">
    <source>
        <dbReference type="ARBA" id="ARBA00022723"/>
    </source>
</evidence>
<keyword evidence="2" id="KW-0863">Zinc-finger</keyword>
<protein>
    <submittedName>
        <fullName evidence="8">Uncharacterized protein</fullName>
    </submittedName>
</protein>
<keyword evidence="5" id="KW-1133">Transmembrane helix</keyword>
<name>A0A418BWX9_APHAT</name>
<evidence type="ECO:0000256" key="4">
    <source>
        <dbReference type="SAM" id="MobiDB-lite"/>
    </source>
</evidence>
<organism evidence="8 9">
    <name type="scientific">Aphanomyces astaci</name>
    <name type="common">Crayfish plague agent</name>
    <dbReference type="NCBI Taxonomy" id="112090"/>
    <lineage>
        <taxon>Eukaryota</taxon>
        <taxon>Sar</taxon>
        <taxon>Stramenopiles</taxon>
        <taxon>Oomycota</taxon>
        <taxon>Saprolegniomycetes</taxon>
        <taxon>Saprolegniales</taxon>
        <taxon>Verrucalvaceae</taxon>
        <taxon>Aphanomyces</taxon>
    </lineage>
</organism>
<evidence type="ECO:0000256" key="3">
    <source>
        <dbReference type="ARBA" id="ARBA00022833"/>
    </source>
</evidence>
<dbReference type="InterPro" id="IPR012337">
    <property type="entry name" value="RNaseH-like_sf"/>
</dbReference>
<dbReference type="EMBL" id="QUTB01005379">
    <property type="protein sequence ID" value="RHY55827.1"/>
    <property type="molecule type" value="Genomic_DNA"/>
</dbReference>
<dbReference type="SUPFAM" id="SSF52833">
    <property type="entry name" value="Thioredoxin-like"/>
    <property type="match status" value="1"/>
</dbReference>
<dbReference type="InterPro" id="IPR036249">
    <property type="entry name" value="Thioredoxin-like_sf"/>
</dbReference>
<proteinExistence type="predicted"/>
<dbReference type="VEuPathDB" id="FungiDB:H257_00067"/>
<dbReference type="Pfam" id="PF13462">
    <property type="entry name" value="Thioredoxin_4"/>
    <property type="match status" value="1"/>
</dbReference>
<keyword evidence="5" id="KW-0472">Membrane</keyword>
<dbReference type="InterPro" id="IPR003656">
    <property type="entry name" value="Znf_BED"/>
</dbReference>
<feature type="domain" description="Thioredoxin-like fold" evidence="7">
    <location>
        <begin position="304"/>
        <end position="476"/>
    </location>
</feature>
<keyword evidence="1" id="KW-0479">Metal-binding</keyword>